<evidence type="ECO:0000256" key="5">
    <source>
        <dbReference type="SAM" id="MobiDB-lite"/>
    </source>
</evidence>
<protein>
    <recommendedName>
        <fullName evidence="2">arginyltransferase</fullName>
        <ecNumber evidence="2">2.3.2.8</ecNumber>
    </recommendedName>
</protein>
<dbReference type="EMBL" id="HBEN01014428">
    <property type="protein sequence ID" value="CAD8451139.1"/>
    <property type="molecule type" value="Transcribed_RNA"/>
</dbReference>
<feature type="region of interest" description="Disordered" evidence="5">
    <location>
        <begin position="118"/>
        <end position="172"/>
    </location>
</feature>
<dbReference type="InterPro" id="IPR016181">
    <property type="entry name" value="Acyl_CoA_acyltransferase"/>
</dbReference>
<dbReference type="GO" id="GO:0004057">
    <property type="term" value="F:arginyl-tRNA--protein transferase activity"/>
    <property type="evidence" value="ECO:0007669"/>
    <property type="project" value="UniProtKB-EC"/>
</dbReference>
<dbReference type="PANTHER" id="PTHR21367">
    <property type="entry name" value="ARGININE-TRNA-PROTEIN TRANSFERASE 1"/>
    <property type="match status" value="1"/>
</dbReference>
<dbReference type="PANTHER" id="PTHR21367:SF1">
    <property type="entry name" value="ARGINYL-TRNA--PROTEIN TRANSFERASE 1"/>
    <property type="match status" value="1"/>
</dbReference>
<organism evidence="8">
    <name type="scientific">Micromonas pusilla</name>
    <name type="common">Picoplanktonic green alga</name>
    <name type="synonym">Chromulina pusilla</name>
    <dbReference type="NCBI Taxonomy" id="38833"/>
    <lineage>
        <taxon>Eukaryota</taxon>
        <taxon>Viridiplantae</taxon>
        <taxon>Chlorophyta</taxon>
        <taxon>Mamiellophyceae</taxon>
        <taxon>Mamiellales</taxon>
        <taxon>Mamiellaceae</taxon>
        <taxon>Micromonas</taxon>
    </lineage>
</organism>
<dbReference type="SUPFAM" id="SSF55729">
    <property type="entry name" value="Acyl-CoA N-acyltransferases (Nat)"/>
    <property type="match status" value="1"/>
</dbReference>
<reference evidence="8" key="1">
    <citation type="submission" date="2021-01" db="EMBL/GenBank/DDBJ databases">
        <authorList>
            <person name="Corre E."/>
            <person name="Pelletier E."/>
            <person name="Niang G."/>
            <person name="Scheremetjew M."/>
            <person name="Finn R."/>
            <person name="Kale V."/>
            <person name="Holt S."/>
            <person name="Cochrane G."/>
            <person name="Meng A."/>
            <person name="Brown T."/>
            <person name="Cohen L."/>
        </authorList>
    </citation>
    <scope>NUCLEOTIDE SEQUENCE</scope>
    <source>
        <strain evidence="8">CCAC1681</strain>
    </source>
</reference>
<feature type="domain" description="N-end rule aminoacyl transferase C-terminal" evidence="7">
    <location>
        <begin position="191"/>
        <end position="370"/>
    </location>
</feature>
<evidence type="ECO:0000259" key="7">
    <source>
        <dbReference type="Pfam" id="PF04377"/>
    </source>
</evidence>
<evidence type="ECO:0000256" key="2">
    <source>
        <dbReference type="ARBA" id="ARBA00012025"/>
    </source>
</evidence>
<feature type="compositionally biased region" description="Basic and acidic residues" evidence="5">
    <location>
        <begin position="118"/>
        <end position="136"/>
    </location>
</feature>
<dbReference type="InterPro" id="IPR007472">
    <property type="entry name" value="N-end_Aminoacyl_Trfase_C"/>
</dbReference>
<evidence type="ECO:0000313" key="8">
    <source>
        <dbReference type="EMBL" id="CAD8451139.1"/>
    </source>
</evidence>
<feature type="compositionally biased region" description="Basic and acidic residues" evidence="5">
    <location>
        <begin position="152"/>
        <end position="164"/>
    </location>
</feature>
<keyword evidence="3" id="KW-0808">Transferase</keyword>
<evidence type="ECO:0000256" key="1">
    <source>
        <dbReference type="ARBA" id="ARBA00009991"/>
    </source>
</evidence>
<gene>
    <name evidence="8" type="ORF">MSP1401_LOCUS12034</name>
</gene>
<dbReference type="InterPro" id="IPR030700">
    <property type="entry name" value="N-end_Aminoacyl_Trfase"/>
</dbReference>
<feature type="region of interest" description="Disordered" evidence="5">
    <location>
        <begin position="507"/>
        <end position="536"/>
    </location>
</feature>
<feature type="compositionally biased region" description="Basic and acidic residues" evidence="5">
    <location>
        <begin position="409"/>
        <end position="418"/>
    </location>
</feature>
<evidence type="ECO:0000259" key="6">
    <source>
        <dbReference type="Pfam" id="PF04376"/>
    </source>
</evidence>
<evidence type="ECO:0000256" key="4">
    <source>
        <dbReference type="ARBA" id="ARBA00023315"/>
    </source>
</evidence>
<sequence length="536" mass="59290">MATAAPGARRSQAIPTTTSIVEDHGSYASSCGYCDREGPTSKSHGMHAHVCSVEDYQSLLDRGWRRSGRWMYRPHLNDTCCPPYTIRLDACAFAPTKSQRKVEKRWRQYLDGELDDDGKRVAVDDRDEDDSKRADEPSASSASFESTANPSGDREKTHLEKTRSADATPKAKRLTKRVFEIREAPSAFDEEEYRLWRRYQASVHGDDEGSLGKSSYRRFLVDTPLRLRQAPVREPEDDEEQGGWVEWAGYAATEQKRKENDAGETDAETRTVRAPSNGFGSFHHQYRVDGRLVAVGVVDVLPKCLSSKYFFWEPSFAWASLGKLGALREIEWVKNASKTCASLRYYYLGYYIHECPKMRYKAEYRPSELKCAVTGKWTTLDDPDVVRRLEGGSFAPLRAPEAAGDDDRDEPKKKDAEKTKIRLGEDEVNAKREEDVVSVARDVLVGMAAGGQILQVAPFSLARQGPLGGPAGATLARRIETWRRATGDAGDAIVYLVDLERVAPEVVADGGDSGGASDESASDASDASSEGAMGAS</sequence>
<accession>A0A7S0DEW8</accession>
<evidence type="ECO:0000256" key="3">
    <source>
        <dbReference type="ARBA" id="ARBA00022679"/>
    </source>
</evidence>
<feature type="domain" description="N-end aminoacyl transferase N-terminal" evidence="6">
    <location>
        <begin position="29"/>
        <end position="101"/>
    </location>
</feature>
<comment type="similarity">
    <text evidence="1">Belongs to the R-transferase family.</text>
</comment>
<dbReference type="InterPro" id="IPR007471">
    <property type="entry name" value="N-end_Aminoacyl_Trfase_N"/>
</dbReference>
<dbReference type="AlphaFoldDB" id="A0A7S0DEW8"/>
<proteinExistence type="inferred from homology"/>
<dbReference type="GO" id="GO:0005737">
    <property type="term" value="C:cytoplasm"/>
    <property type="evidence" value="ECO:0007669"/>
    <property type="project" value="TreeGrafter"/>
</dbReference>
<keyword evidence="4" id="KW-0012">Acyltransferase</keyword>
<name>A0A7S0DEW8_MICPS</name>
<dbReference type="EC" id="2.3.2.8" evidence="2"/>
<feature type="compositionally biased region" description="Polar residues" evidence="5">
    <location>
        <begin position="138"/>
        <end position="150"/>
    </location>
</feature>
<dbReference type="Pfam" id="PF04376">
    <property type="entry name" value="ATE_N"/>
    <property type="match status" value="1"/>
</dbReference>
<feature type="region of interest" description="Disordered" evidence="5">
    <location>
        <begin position="396"/>
        <end position="418"/>
    </location>
</feature>
<feature type="compositionally biased region" description="Low complexity" evidence="5">
    <location>
        <begin position="515"/>
        <end position="536"/>
    </location>
</feature>
<dbReference type="Pfam" id="PF04377">
    <property type="entry name" value="ATE_C"/>
    <property type="match status" value="1"/>
</dbReference>